<dbReference type="AlphaFoldDB" id="A0AA36GWG1"/>
<evidence type="ECO:0000313" key="2">
    <source>
        <dbReference type="Proteomes" id="UP001176961"/>
    </source>
</evidence>
<dbReference type="Proteomes" id="UP001176961">
    <property type="component" value="Unassembled WGS sequence"/>
</dbReference>
<proteinExistence type="predicted"/>
<protein>
    <submittedName>
        <fullName evidence="1">Uncharacterized protein</fullName>
    </submittedName>
</protein>
<reference evidence="1" key="1">
    <citation type="submission" date="2023-07" db="EMBL/GenBank/DDBJ databases">
        <authorList>
            <consortium name="CYATHOMIX"/>
        </authorList>
    </citation>
    <scope>NUCLEOTIDE SEQUENCE</scope>
    <source>
        <strain evidence="1">N/A</strain>
    </source>
</reference>
<evidence type="ECO:0000313" key="1">
    <source>
        <dbReference type="EMBL" id="CAJ0599620.1"/>
    </source>
</evidence>
<comment type="caution">
    <text evidence="1">The sequence shown here is derived from an EMBL/GenBank/DDBJ whole genome shotgun (WGS) entry which is preliminary data.</text>
</comment>
<keyword evidence="2" id="KW-1185">Reference proteome</keyword>
<dbReference type="EMBL" id="CATQJL010000223">
    <property type="protein sequence ID" value="CAJ0599620.1"/>
    <property type="molecule type" value="Genomic_DNA"/>
</dbReference>
<dbReference type="SUPFAM" id="SSF56808">
    <property type="entry name" value="Ribosomal protein L1"/>
    <property type="match status" value="1"/>
</dbReference>
<sequence length="139" mass="15031">MGQQILHPCATETAIGVEYADRKAGSPGENLPDLVHKFKSGVKLIKGDPVYPIRGLCDAVVGRLDMAKSEVEANIAAVIKAACAHRNPAPGPFMNRALLMTIPGEEYYALDINAWLPVPSAEELEKLEKRRNSAVLLVV</sequence>
<dbReference type="InterPro" id="IPR023674">
    <property type="entry name" value="Ribosomal_uL1-like"/>
</dbReference>
<name>A0AA36GWG1_CYLNA</name>
<gene>
    <name evidence="1" type="ORF">CYNAS_LOCUS11603</name>
</gene>
<organism evidence="1 2">
    <name type="scientific">Cylicocyclus nassatus</name>
    <name type="common">Nematode worm</name>
    <dbReference type="NCBI Taxonomy" id="53992"/>
    <lineage>
        <taxon>Eukaryota</taxon>
        <taxon>Metazoa</taxon>
        <taxon>Ecdysozoa</taxon>
        <taxon>Nematoda</taxon>
        <taxon>Chromadorea</taxon>
        <taxon>Rhabditida</taxon>
        <taxon>Rhabditina</taxon>
        <taxon>Rhabditomorpha</taxon>
        <taxon>Strongyloidea</taxon>
        <taxon>Strongylidae</taxon>
        <taxon>Cylicocyclus</taxon>
    </lineage>
</organism>
<accession>A0AA36GWG1</accession>